<dbReference type="RefSeq" id="WP_062996637.1">
    <property type="nucleotide sequence ID" value="NZ_BMMH01000002.1"/>
</dbReference>
<dbReference type="SUPFAM" id="SSF51735">
    <property type="entry name" value="NAD(P)-binding Rossmann-fold domains"/>
    <property type="match status" value="1"/>
</dbReference>
<evidence type="ECO:0000256" key="2">
    <source>
        <dbReference type="ARBA" id="ARBA00023002"/>
    </source>
</evidence>
<accession>A0A917RDD6</accession>
<dbReference type="InterPro" id="IPR002347">
    <property type="entry name" value="SDR_fam"/>
</dbReference>
<organism evidence="3 4">
    <name type="scientific">Nocardia jinanensis</name>
    <dbReference type="NCBI Taxonomy" id="382504"/>
    <lineage>
        <taxon>Bacteria</taxon>
        <taxon>Bacillati</taxon>
        <taxon>Actinomycetota</taxon>
        <taxon>Actinomycetes</taxon>
        <taxon>Mycobacteriales</taxon>
        <taxon>Nocardiaceae</taxon>
        <taxon>Nocardia</taxon>
    </lineage>
</organism>
<dbReference type="AlphaFoldDB" id="A0A917RDD6"/>
<dbReference type="Pfam" id="PF13561">
    <property type="entry name" value="adh_short_C2"/>
    <property type="match status" value="1"/>
</dbReference>
<name>A0A917RDD6_9NOCA</name>
<dbReference type="FunFam" id="3.40.50.720:FF:000084">
    <property type="entry name" value="Short-chain dehydrogenase reductase"/>
    <property type="match status" value="1"/>
</dbReference>
<dbReference type="PANTHER" id="PTHR24321:SF8">
    <property type="entry name" value="ESTRADIOL 17-BETA-DEHYDROGENASE 8-RELATED"/>
    <property type="match status" value="1"/>
</dbReference>
<reference evidence="3" key="2">
    <citation type="submission" date="2020-09" db="EMBL/GenBank/DDBJ databases">
        <authorList>
            <person name="Sun Q."/>
            <person name="Zhou Y."/>
        </authorList>
    </citation>
    <scope>NUCLEOTIDE SEQUENCE</scope>
    <source>
        <strain evidence="3">CGMCC 4.3508</strain>
    </source>
</reference>
<reference evidence="3" key="1">
    <citation type="journal article" date="2014" name="Int. J. Syst. Evol. Microbiol.">
        <title>Complete genome sequence of Corynebacterium casei LMG S-19264T (=DSM 44701T), isolated from a smear-ripened cheese.</title>
        <authorList>
            <consortium name="US DOE Joint Genome Institute (JGI-PGF)"/>
            <person name="Walter F."/>
            <person name="Albersmeier A."/>
            <person name="Kalinowski J."/>
            <person name="Ruckert C."/>
        </authorList>
    </citation>
    <scope>NUCLEOTIDE SEQUENCE</scope>
    <source>
        <strain evidence="3">CGMCC 4.3508</strain>
    </source>
</reference>
<gene>
    <name evidence="3" type="ORF">GCM10011588_15730</name>
</gene>
<comment type="similarity">
    <text evidence="1">Belongs to the short-chain dehydrogenases/reductases (SDR) family.</text>
</comment>
<dbReference type="InterPro" id="IPR036291">
    <property type="entry name" value="NAD(P)-bd_dom_sf"/>
</dbReference>
<comment type="caution">
    <text evidence="3">The sequence shown here is derived from an EMBL/GenBank/DDBJ whole genome shotgun (WGS) entry which is preliminary data.</text>
</comment>
<dbReference type="PRINTS" id="PR00080">
    <property type="entry name" value="SDRFAMILY"/>
</dbReference>
<dbReference type="Proteomes" id="UP000638263">
    <property type="component" value="Unassembled WGS sequence"/>
</dbReference>
<dbReference type="Gene3D" id="3.40.50.720">
    <property type="entry name" value="NAD(P)-binding Rossmann-like Domain"/>
    <property type="match status" value="1"/>
</dbReference>
<keyword evidence="2" id="KW-0560">Oxidoreductase</keyword>
<dbReference type="EMBL" id="BMMH01000002">
    <property type="protein sequence ID" value="GGL01860.1"/>
    <property type="molecule type" value="Genomic_DNA"/>
</dbReference>
<protein>
    <submittedName>
        <fullName evidence="3">Oxidoreductase</fullName>
    </submittedName>
</protein>
<evidence type="ECO:0000256" key="1">
    <source>
        <dbReference type="ARBA" id="ARBA00006484"/>
    </source>
</evidence>
<dbReference type="GO" id="GO:0016491">
    <property type="term" value="F:oxidoreductase activity"/>
    <property type="evidence" value="ECO:0007669"/>
    <property type="project" value="UniProtKB-KW"/>
</dbReference>
<dbReference type="PROSITE" id="PS00061">
    <property type="entry name" value="ADH_SHORT"/>
    <property type="match status" value="1"/>
</dbReference>
<evidence type="ECO:0000313" key="4">
    <source>
        <dbReference type="Proteomes" id="UP000638263"/>
    </source>
</evidence>
<sequence>MTSYDLGGRAALVTGGARGLGAGMAQALTEAGASVVVADIEAGAGRATVEKLQAQGSRAEFVALNVTDDRAWERAVETTVDALGGLDIVVNNAGVEVTSLLADLDPEQARTMLDVNLLGTALGIKHAFRAMRPGGAAGRGGAVVNIASVAATIAFPGIGLYSATKSGIDRLTRVAAAESGKLGYGVRVNSIYPALTPTAMGNKLAVDCAELGLFPSPEAAAQAVAELTPLGRLGQVDDMADAVVFLASDAAKFITGAGLPVDGGMGM</sequence>
<dbReference type="PANTHER" id="PTHR24321">
    <property type="entry name" value="DEHYDROGENASES, SHORT CHAIN"/>
    <property type="match status" value="1"/>
</dbReference>
<dbReference type="InterPro" id="IPR020904">
    <property type="entry name" value="Sc_DH/Rdtase_CS"/>
</dbReference>
<dbReference type="PRINTS" id="PR00081">
    <property type="entry name" value="GDHRDH"/>
</dbReference>
<evidence type="ECO:0000313" key="3">
    <source>
        <dbReference type="EMBL" id="GGL01860.1"/>
    </source>
</evidence>
<proteinExistence type="inferred from homology"/>
<keyword evidence="4" id="KW-1185">Reference proteome</keyword>